<dbReference type="InterPro" id="IPR014710">
    <property type="entry name" value="RmlC-like_jellyroll"/>
</dbReference>
<evidence type="ECO:0000256" key="1">
    <source>
        <dbReference type="SAM" id="SignalP"/>
    </source>
</evidence>
<feature type="chain" id="PRO_5047135785" evidence="1">
    <location>
        <begin position="17"/>
        <end position="129"/>
    </location>
</feature>
<dbReference type="PANTHER" id="PTHR38599:SF1">
    <property type="entry name" value="CUPIN DOMAIN PROTEIN (AFU_ORTHOLOGUE AFUA_3G13620)"/>
    <property type="match status" value="1"/>
</dbReference>
<name>A0ABT1D4G9_9PROT</name>
<evidence type="ECO:0000313" key="3">
    <source>
        <dbReference type="EMBL" id="MCO6416827.1"/>
    </source>
</evidence>
<evidence type="ECO:0000313" key="4">
    <source>
        <dbReference type="Proteomes" id="UP001523392"/>
    </source>
</evidence>
<keyword evidence="1" id="KW-0732">Signal</keyword>
<dbReference type="InterPro" id="IPR013096">
    <property type="entry name" value="Cupin_2"/>
</dbReference>
<protein>
    <submittedName>
        <fullName evidence="3">Cupin domain-containing protein</fullName>
    </submittedName>
</protein>
<proteinExistence type="predicted"/>
<dbReference type="PANTHER" id="PTHR38599">
    <property type="entry name" value="CUPIN DOMAIN PROTEIN (AFU_ORTHOLOGUE AFUA_3G13620)"/>
    <property type="match status" value="1"/>
</dbReference>
<reference evidence="3 4" key="1">
    <citation type="submission" date="2021-12" db="EMBL/GenBank/DDBJ databases">
        <title>Siccirubricoccus leaddurans sp. nov., a high concentration Zn2+ tolerance bacterium.</title>
        <authorList>
            <person name="Cao Y."/>
        </authorList>
    </citation>
    <scope>NUCLEOTIDE SEQUENCE [LARGE SCALE GENOMIC DNA]</scope>
    <source>
        <strain evidence="3 4">KC 17139</strain>
    </source>
</reference>
<dbReference type="EMBL" id="JAFIRR010000070">
    <property type="protein sequence ID" value="MCO6416827.1"/>
    <property type="molecule type" value="Genomic_DNA"/>
</dbReference>
<organism evidence="3 4">
    <name type="scientific">Siccirubricoccus soli</name>
    <dbReference type="NCBI Taxonomy" id="2899147"/>
    <lineage>
        <taxon>Bacteria</taxon>
        <taxon>Pseudomonadati</taxon>
        <taxon>Pseudomonadota</taxon>
        <taxon>Alphaproteobacteria</taxon>
        <taxon>Acetobacterales</taxon>
        <taxon>Roseomonadaceae</taxon>
        <taxon>Siccirubricoccus</taxon>
    </lineage>
</organism>
<comment type="caution">
    <text evidence="3">The sequence shown here is derived from an EMBL/GenBank/DDBJ whole genome shotgun (WGS) entry which is preliminary data.</text>
</comment>
<keyword evidence="4" id="KW-1185">Reference proteome</keyword>
<gene>
    <name evidence="3" type="ORF">JYK14_11740</name>
</gene>
<dbReference type="SUPFAM" id="SSF51182">
    <property type="entry name" value="RmlC-like cupins"/>
    <property type="match status" value="1"/>
</dbReference>
<dbReference type="RefSeq" id="WP_252953457.1">
    <property type="nucleotide sequence ID" value="NZ_JAFIRR010000070.1"/>
</dbReference>
<feature type="domain" description="Cupin type-2" evidence="2">
    <location>
        <begin position="49"/>
        <end position="116"/>
    </location>
</feature>
<accession>A0ABT1D4G9</accession>
<dbReference type="InterPro" id="IPR011051">
    <property type="entry name" value="RmlC_Cupin_sf"/>
</dbReference>
<sequence length="129" mass="14362">MRLLPALLLACTPAWAQEPGLARPQLLHREVVTGMPRGEEQEVQVLTASFRPGDRTVFHTHRHPVTVYVLEGAFTLEMEGRPPMTLRAGEAMVEPHGVRMTGYNRAEAPLRVLIVYVAEPGMPFLDLVP</sequence>
<feature type="signal peptide" evidence="1">
    <location>
        <begin position="1"/>
        <end position="16"/>
    </location>
</feature>
<dbReference type="Proteomes" id="UP001523392">
    <property type="component" value="Unassembled WGS sequence"/>
</dbReference>
<dbReference type="Gene3D" id="2.60.120.10">
    <property type="entry name" value="Jelly Rolls"/>
    <property type="match status" value="1"/>
</dbReference>
<dbReference type="Pfam" id="PF07883">
    <property type="entry name" value="Cupin_2"/>
    <property type="match status" value="1"/>
</dbReference>
<evidence type="ECO:0000259" key="2">
    <source>
        <dbReference type="Pfam" id="PF07883"/>
    </source>
</evidence>